<dbReference type="EMBL" id="JAUHMF010000002">
    <property type="protein sequence ID" value="MDT8899191.1"/>
    <property type="molecule type" value="Genomic_DNA"/>
</dbReference>
<reference evidence="1 2" key="1">
    <citation type="submission" date="2023-07" db="EMBL/GenBank/DDBJ databases">
        <title>Novel species of Thermanaerothrix with wide hydrolytic capabilities.</title>
        <authorList>
            <person name="Zayulina K.S."/>
            <person name="Podosokorskaya O.A."/>
            <person name="Elcheninov A.G."/>
        </authorList>
    </citation>
    <scope>NUCLEOTIDE SEQUENCE [LARGE SCALE GENOMIC DNA]</scope>
    <source>
        <strain evidence="1 2">4228-RoL</strain>
    </source>
</reference>
<organism evidence="1 2">
    <name type="scientific">Thermanaerothrix solaris</name>
    <dbReference type="NCBI Taxonomy" id="3058434"/>
    <lineage>
        <taxon>Bacteria</taxon>
        <taxon>Bacillati</taxon>
        <taxon>Chloroflexota</taxon>
        <taxon>Anaerolineae</taxon>
        <taxon>Anaerolineales</taxon>
        <taxon>Anaerolineaceae</taxon>
        <taxon>Thermanaerothrix</taxon>
    </lineage>
</organism>
<gene>
    <name evidence="1" type="ORF">QYE77_13060</name>
</gene>
<protein>
    <submittedName>
        <fullName evidence="1">MoaD/ThiS family protein</fullName>
    </submittedName>
</protein>
<dbReference type="InterPro" id="IPR012675">
    <property type="entry name" value="Beta-grasp_dom_sf"/>
</dbReference>
<comment type="caution">
    <text evidence="1">The sequence shown here is derived from an EMBL/GenBank/DDBJ whole genome shotgun (WGS) entry which is preliminary data.</text>
</comment>
<sequence length="66" mass="7310">MAVVLILRKQEYQLEGTMTVKEALKHLNLSPESHLVVRNGELLNENDVLRDGDVVKIVPSISGGGW</sequence>
<dbReference type="CDD" id="cd17506">
    <property type="entry name" value="Ubl_SAMP2_like"/>
    <property type="match status" value="1"/>
</dbReference>
<dbReference type="InterPro" id="IPR016155">
    <property type="entry name" value="Mopterin_synth/thiamin_S_b"/>
</dbReference>
<dbReference type="Pfam" id="PF02597">
    <property type="entry name" value="ThiS"/>
    <property type="match status" value="1"/>
</dbReference>
<evidence type="ECO:0000313" key="2">
    <source>
        <dbReference type="Proteomes" id="UP001254165"/>
    </source>
</evidence>
<proteinExistence type="predicted"/>
<dbReference type="SUPFAM" id="SSF54285">
    <property type="entry name" value="MoaD/ThiS"/>
    <property type="match status" value="1"/>
</dbReference>
<accession>A0ABU3NQV1</accession>
<dbReference type="Proteomes" id="UP001254165">
    <property type="component" value="Unassembled WGS sequence"/>
</dbReference>
<keyword evidence="2" id="KW-1185">Reference proteome</keyword>
<dbReference type="Gene3D" id="3.10.20.30">
    <property type="match status" value="1"/>
</dbReference>
<dbReference type="RefSeq" id="WP_315625877.1">
    <property type="nucleotide sequence ID" value="NZ_JAUHMF010000002.1"/>
</dbReference>
<name>A0ABU3NQV1_9CHLR</name>
<dbReference type="InterPro" id="IPR003749">
    <property type="entry name" value="ThiS/MoaD-like"/>
</dbReference>
<evidence type="ECO:0000313" key="1">
    <source>
        <dbReference type="EMBL" id="MDT8899191.1"/>
    </source>
</evidence>